<feature type="transmembrane region" description="Helical" evidence="2">
    <location>
        <begin position="51"/>
        <end position="71"/>
    </location>
</feature>
<name>A0A844EKE5_9LACO</name>
<dbReference type="AlphaFoldDB" id="A0A844EKE5"/>
<proteinExistence type="inferred from homology"/>
<dbReference type="PANTHER" id="PTHR48085">
    <property type="entry name" value="CADMIUM/ZINC-TRANSPORTING ATPASE HMA2-RELATED"/>
    <property type="match status" value="1"/>
</dbReference>
<dbReference type="PANTHER" id="PTHR48085:SF5">
    <property type="entry name" value="CADMIUM_ZINC-TRANSPORTING ATPASE HMA4-RELATED"/>
    <property type="match status" value="1"/>
</dbReference>
<keyword evidence="2" id="KW-0472">Membrane</keyword>
<dbReference type="EMBL" id="WKKY01000058">
    <property type="protein sequence ID" value="MSE20390.1"/>
    <property type="molecule type" value="Genomic_DNA"/>
</dbReference>
<protein>
    <submittedName>
        <fullName evidence="3">Cation-transporting P-type ATPase</fullName>
    </submittedName>
</protein>
<dbReference type="Gene3D" id="3.40.50.1000">
    <property type="entry name" value="HAD superfamily/HAD-like"/>
    <property type="match status" value="1"/>
</dbReference>
<dbReference type="InterPro" id="IPR036412">
    <property type="entry name" value="HAD-like_sf"/>
</dbReference>
<keyword evidence="2" id="KW-0812">Transmembrane</keyword>
<evidence type="ECO:0000256" key="2">
    <source>
        <dbReference type="SAM" id="Phobius"/>
    </source>
</evidence>
<comment type="caution">
    <text evidence="3">The sequence shown here is derived from an EMBL/GenBank/DDBJ whole genome shotgun (WGS) entry which is preliminary data.</text>
</comment>
<dbReference type="GO" id="GO:0022857">
    <property type="term" value="F:transmembrane transporter activity"/>
    <property type="evidence" value="ECO:0007669"/>
    <property type="project" value="TreeGrafter"/>
</dbReference>
<sequence length="119" mass="12894">LVTADIGIAMGSGTDVAVETSDVVLMSSGFNELIHAYGLSKKTVMNTKENIFIAIATVAALLIGLILGFIYMASGMFVHEASILVVIFNAMRLINYRPKVAKLDPDQLSVREYDLSLKQ</sequence>
<organism evidence="3 4">
    <name type="scientific">Lentilactobacillus parabuchneri</name>
    <dbReference type="NCBI Taxonomy" id="152331"/>
    <lineage>
        <taxon>Bacteria</taxon>
        <taxon>Bacillati</taxon>
        <taxon>Bacillota</taxon>
        <taxon>Bacilli</taxon>
        <taxon>Lactobacillales</taxon>
        <taxon>Lactobacillaceae</taxon>
        <taxon>Lentilactobacillus</taxon>
    </lineage>
</organism>
<accession>A0A844EKE5</accession>
<comment type="similarity">
    <text evidence="1">Belongs to the cation transport ATPase (P-type) (TC 3.A.3) family. Type IB subfamily.</text>
</comment>
<gene>
    <name evidence="3" type="ORF">GKC44_03790</name>
</gene>
<keyword evidence="2" id="KW-1133">Transmembrane helix</keyword>
<dbReference type="SUPFAM" id="SSF56784">
    <property type="entry name" value="HAD-like"/>
    <property type="match status" value="1"/>
</dbReference>
<reference evidence="3 4" key="1">
    <citation type="submission" date="2019-11" db="EMBL/GenBank/DDBJ databases">
        <title>Draft Genome Sequence of Plant Growth-Promoting Rhizosphere-Associated Bacteria.</title>
        <authorList>
            <person name="Vasilyev I.Y."/>
            <person name="Radchenko V."/>
            <person name="Ilnitskaya E.V."/>
        </authorList>
    </citation>
    <scope>NUCLEOTIDE SEQUENCE [LARGE SCALE GENOMIC DNA]</scope>
    <source>
        <strain evidence="3 4">VRA_07sq_f</strain>
    </source>
</reference>
<feature type="transmembrane region" description="Helical" evidence="2">
    <location>
        <begin position="77"/>
        <end position="94"/>
    </location>
</feature>
<dbReference type="InterPro" id="IPR023214">
    <property type="entry name" value="HAD_sf"/>
</dbReference>
<dbReference type="Proteomes" id="UP000491237">
    <property type="component" value="Unassembled WGS sequence"/>
</dbReference>
<dbReference type="GO" id="GO:0016020">
    <property type="term" value="C:membrane"/>
    <property type="evidence" value="ECO:0007669"/>
    <property type="project" value="TreeGrafter"/>
</dbReference>
<dbReference type="InterPro" id="IPR051014">
    <property type="entry name" value="Cation_Transport_ATPase_IB"/>
</dbReference>
<evidence type="ECO:0000313" key="4">
    <source>
        <dbReference type="Proteomes" id="UP000491237"/>
    </source>
</evidence>
<feature type="non-terminal residue" evidence="3">
    <location>
        <position position="1"/>
    </location>
</feature>
<evidence type="ECO:0000313" key="3">
    <source>
        <dbReference type="EMBL" id="MSE20390.1"/>
    </source>
</evidence>
<evidence type="ECO:0000256" key="1">
    <source>
        <dbReference type="ARBA" id="ARBA00006024"/>
    </source>
</evidence>